<name>A0ABQ1FXG9_9GAMM</name>
<evidence type="ECO:0000256" key="3">
    <source>
        <dbReference type="ARBA" id="ARBA00022692"/>
    </source>
</evidence>
<proteinExistence type="predicted"/>
<dbReference type="InterPro" id="IPR010432">
    <property type="entry name" value="RDD"/>
</dbReference>
<evidence type="ECO:0000256" key="5">
    <source>
        <dbReference type="ARBA" id="ARBA00023136"/>
    </source>
</evidence>
<keyword evidence="5 6" id="KW-0472">Membrane</keyword>
<protein>
    <recommendedName>
        <fullName evidence="7">RDD domain-containing protein</fullName>
    </recommendedName>
</protein>
<comment type="caution">
    <text evidence="8">The sequence shown here is derived from an EMBL/GenBank/DDBJ whole genome shotgun (WGS) entry which is preliminary data.</text>
</comment>
<evidence type="ECO:0000256" key="4">
    <source>
        <dbReference type="ARBA" id="ARBA00022989"/>
    </source>
</evidence>
<reference evidence="9" key="1">
    <citation type="journal article" date="2019" name="Int. J. Syst. Evol. Microbiol.">
        <title>The Global Catalogue of Microorganisms (GCM) 10K type strain sequencing project: providing services to taxonomists for standard genome sequencing and annotation.</title>
        <authorList>
            <consortium name="The Broad Institute Genomics Platform"/>
            <consortium name="The Broad Institute Genome Sequencing Center for Infectious Disease"/>
            <person name="Wu L."/>
            <person name="Ma J."/>
        </authorList>
    </citation>
    <scope>NUCLEOTIDE SEQUENCE [LARGE SCALE GENOMIC DNA]</scope>
    <source>
        <strain evidence="9">CGMCC 1.15439</strain>
    </source>
</reference>
<dbReference type="EMBL" id="BMJA01000001">
    <property type="protein sequence ID" value="GGA31613.1"/>
    <property type="molecule type" value="Genomic_DNA"/>
</dbReference>
<keyword evidence="4 6" id="KW-1133">Transmembrane helix</keyword>
<gene>
    <name evidence="8" type="ORF">GCM10010981_20920</name>
</gene>
<evidence type="ECO:0000313" key="9">
    <source>
        <dbReference type="Proteomes" id="UP000620046"/>
    </source>
</evidence>
<evidence type="ECO:0000256" key="1">
    <source>
        <dbReference type="ARBA" id="ARBA00004651"/>
    </source>
</evidence>
<evidence type="ECO:0000259" key="7">
    <source>
        <dbReference type="Pfam" id="PF06271"/>
    </source>
</evidence>
<dbReference type="Proteomes" id="UP000620046">
    <property type="component" value="Unassembled WGS sequence"/>
</dbReference>
<dbReference type="PANTHER" id="PTHR36115">
    <property type="entry name" value="PROLINE-RICH ANTIGEN HOMOLOG-RELATED"/>
    <property type="match status" value="1"/>
</dbReference>
<feature type="transmembrane region" description="Helical" evidence="6">
    <location>
        <begin position="81"/>
        <end position="98"/>
    </location>
</feature>
<keyword evidence="9" id="KW-1185">Reference proteome</keyword>
<dbReference type="PANTHER" id="PTHR36115:SF4">
    <property type="entry name" value="MEMBRANE PROTEIN"/>
    <property type="match status" value="1"/>
</dbReference>
<evidence type="ECO:0000313" key="8">
    <source>
        <dbReference type="EMBL" id="GGA31613.1"/>
    </source>
</evidence>
<dbReference type="InterPro" id="IPR051791">
    <property type="entry name" value="Pra-immunoreactive"/>
</dbReference>
<evidence type="ECO:0000256" key="6">
    <source>
        <dbReference type="SAM" id="Phobius"/>
    </source>
</evidence>
<sequence>MSPRGDVRLQVTTEDFMSTEYNPYSAPASVVSDRADDQQNLASKGRRFGTLVIDYVFFYLIIFAIGFIIGITHGSEGVAKFPWQLIGLVVLLSYYLFFEGLWQRTPGKFILGTMVVNGNGEKPSFGQILGRTLCRFIPFEPFSFFGREGWHDSISKTKVVMTRGG</sequence>
<dbReference type="Pfam" id="PF06271">
    <property type="entry name" value="RDD"/>
    <property type="match status" value="1"/>
</dbReference>
<feature type="domain" description="RDD" evidence="7">
    <location>
        <begin position="42"/>
        <end position="145"/>
    </location>
</feature>
<keyword evidence="2" id="KW-1003">Cell membrane</keyword>
<organism evidence="8 9">
    <name type="scientific">Dyella nitratireducens</name>
    <dbReference type="NCBI Taxonomy" id="1849580"/>
    <lineage>
        <taxon>Bacteria</taxon>
        <taxon>Pseudomonadati</taxon>
        <taxon>Pseudomonadota</taxon>
        <taxon>Gammaproteobacteria</taxon>
        <taxon>Lysobacterales</taxon>
        <taxon>Rhodanobacteraceae</taxon>
        <taxon>Dyella</taxon>
    </lineage>
</organism>
<evidence type="ECO:0000256" key="2">
    <source>
        <dbReference type="ARBA" id="ARBA00022475"/>
    </source>
</evidence>
<keyword evidence="3 6" id="KW-0812">Transmembrane</keyword>
<feature type="transmembrane region" description="Helical" evidence="6">
    <location>
        <begin position="48"/>
        <end position="69"/>
    </location>
</feature>
<comment type="subcellular location">
    <subcellularLocation>
        <location evidence="1">Cell membrane</location>
        <topology evidence="1">Multi-pass membrane protein</topology>
    </subcellularLocation>
</comment>
<accession>A0ABQ1FXG9</accession>